<keyword evidence="3" id="KW-1185">Reference proteome</keyword>
<evidence type="ECO:0008006" key="4">
    <source>
        <dbReference type="Google" id="ProtNLM"/>
    </source>
</evidence>
<gene>
    <name evidence="2" type="ORF">SETTUDRAFT_25997</name>
</gene>
<evidence type="ECO:0000256" key="1">
    <source>
        <dbReference type="SAM" id="MobiDB-lite"/>
    </source>
</evidence>
<evidence type="ECO:0000313" key="2">
    <source>
        <dbReference type="EMBL" id="EOA89666.1"/>
    </source>
</evidence>
<proteinExistence type="predicted"/>
<organism evidence="2 3">
    <name type="scientific">Exserohilum turcicum (strain 28A)</name>
    <name type="common">Northern leaf blight fungus</name>
    <name type="synonym">Setosphaeria turcica</name>
    <dbReference type="NCBI Taxonomy" id="671987"/>
    <lineage>
        <taxon>Eukaryota</taxon>
        <taxon>Fungi</taxon>
        <taxon>Dikarya</taxon>
        <taxon>Ascomycota</taxon>
        <taxon>Pezizomycotina</taxon>
        <taxon>Dothideomycetes</taxon>
        <taxon>Pleosporomycetidae</taxon>
        <taxon>Pleosporales</taxon>
        <taxon>Pleosporineae</taxon>
        <taxon>Pleosporaceae</taxon>
        <taxon>Exserohilum</taxon>
    </lineage>
</organism>
<feature type="compositionally biased region" description="Basic and acidic residues" evidence="1">
    <location>
        <begin position="42"/>
        <end position="52"/>
    </location>
</feature>
<name>R0IYQ7_EXST2</name>
<dbReference type="EMBL" id="KB908504">
    <property type="protein sequence ID" value="EOA89666.1"/>
    <property type="molecule type" value="Genomic_DNA"/>
</dbReference>
<reference evidence="2 3" key="1">
    <citation type="journal article" date="2012" name="PLoS Pathog.">
        <title>Diverse lifestyles and strategies of plant pathogenesis encoded in the genomes of eighteen Dothideomycetes fungi.</title>
        <authorList>
            <person name="Ohm R.A."/>
            <person name="Feau N."/>
            <person name="Henrissat B."/>
            <person name="Schoch C.L."/>
            <person name="Horwitz B.A."/>
            <person name="Barry K.W."/>
            <person name="Condon B.J."/>
            <person name="Copeland A.C."/>
            <person name="Dhillon B."/>
            <person name="Glaser F."/>
            <person name="Hesse C.N."/>
            <person name="Kosti I."/>
            <person name="LaButti K."/>
            <person name="Lindquist E.A."/>
            <person name="Lucas S."/>
            <person name="Salamov A.A."/>
            <person name="Bradshaw R.E."/>
            <person name="Ciuffetti L."/>
            <person name="Hamelin R.C."/>
            <person name="Kema G.H.J."/>
            <person name="Lawrence C."/>
            <person name="Scott J.A."/>
            <person name="Spatafora J.W."/>
            <person name="Turgeon B.G."/>
            <person name="de Wit P.J.G.M."/>
            <person name="Zhong S."/>
            <person name="Goodwin S.B."/>
            <person name="Grigoriev I.V."/>
        </authorList>
    </citation>
    <scope>NUCLEOTIDE SEQUENCE [LARGE SCALE GENOMIC DNA]</scope>
    <source>
        <strain evidence="3">28A</strain>
    </source>
</reference>
<protein>
    <recommendedName>
        <fullName evidence="4">CCHC-type domain-containing protein</fullName>
    </recommendedName>
</protein>
<dbReference type="GeneID" id="19402967"/>
<dbReference type="InterPro" id="IPR036875">
    <property type="entry name" value="Znf_CCHC_sf"/>
</dbReference>
<feature type="compositionally biased region" description="Acidic residues" evidence="1">
    <location>
        <begin position="27"/>
        <end position="41"/>
    </location>
</feature>
<dbReference type="Proteomes" id="UP000016935">
    <property type="component" value="Unassembled WGS sequence"/>
</dbReference>
<dbReference type="GO" id="GO:0008270">
    <property type="term" value="F:zinc ion binding"/>
    <property type="evidence" value="ECO:0007669"/>
    <property type="project" value="InterPro"/>
</dbReference>
<dbReference type="OrthoDB" id="3689183at2759"/>
<dbReference type="GO" id="GO:0003676">
    <property type="term" value="F:nucleic acid binding"/>
    <property type="evidence" value="ECO:0007669"/>
    <property type="project" value="InterPro"/>
</dbReference>
<reference evidence="2 3" key="2">
    <citation type="journal article" date="2013" name="PLoS Genet.">
        <title>Comparative genome structure, secondary metabolite, and effector coding capacity across Cochliobolus pathogens.</title>
        <authorList>
            <person name="Condon B.J."/>
            <person name="Leng Y."/>
            <person name="Wu D."/>
            <person name="Bushley K.E."/>
            <person name="Ohm R.A."/>
            <person name="Otillar R."/>
            <person name="Martin J."/>
            <person name="Schackwitz W."/>
            <person name="Grimwood J."/>
            <person name="MohdZainudin N."/>
            <person name="Xue C."/>
            <person name="Wang R."/>
            <person name="Manning V.A."/>
            <person name="Dhillon B."/>
            <person name="Tu Z.J."/>
            <person name="Steffenson B.J."/>
            <person name="Salamov A."/>
            <person name="Sun H."/>
            <person name="Lowry S."/>
            <person name="LaButti K."/>
            <person name="Han J."/>
            <person name="Copeland A."/>
            <person name="Lindquist E."/>
            <person name="Barry K."/>
            <person name="Schmutz J."/>
            <person name="Baker S.E."/>
            <person name="Ciuffetti L.M."/>
            <person name="Grigoriev I.V."/>
            <person name="Zhong S."/>
            <person name="Turgeon B.G."/>
        </authorList>
    </citation>
    <scope>NUCLEOTIDE SEQUENCE [LARGE SCALE GENOMIC DNA]</scope>
    <source>
        <strain evidence="3">28A</strain>
    </source>
</reference>
<sequence>MSHNHSQSQASTGGPVQGPGPEPNPALDDEMLTPSDDEEDIENPREVKPKMATLDKYDSNREGLRTFLTTIELYCGYNKVLHDEEKILMANTHLKGKAFNDGLSAEERKKRYNSKACLHYGEVGHFRRDCPKNEVKQGAVKIGMLRIATPYPTKEPDETLSDLDLYDEARQATNKAFKLVQEAIGLQDFK</sequence>
<feature type="compositionally biased region" description="Polar residues" evidence="1">
    <location>
        <begin position="1"/>
        <end position="14"/>
    </location>
</feature>
<accession>R0IYQ7</accession>
<evidence type="ECO:0000313" key="3">
    <source>
        <dbReference type="Proteomes" id="UP000016935"/>
    </source>
</evidence>
<dbReference type="SUPFAM" id="SSF57756">
    <property type="entry name" value="Retrovirus zinc finger-like domains"/>
    <property type="match status" value="1"/>
</dbReference>
<dbReference type="RefSeq" id="XP_008022402.1">
    <property type="nucleotide sequence ID" value="XM_008024211.1"/>
</dbReference>
<feature type="region of interest" description="Disordered" evidence="1">
    <location>
        <begin position="1"/>
        <end position="52"/>
    </location>
</feature>
<dbReference type="Gene3D" id="4.10.60.10">
    <property type="entry name" value="Zinc finger, CCHC-type"/>
    <property type="match status" value="1"/>
</dbReference>
<dbReference type="AlphaFoldDB" id="R0IYQ7"/>
<dbReference type="HOGENOM" id="CLU_090751_0_0_1"/>